<feature type="DNA-binding region" description="HMG box" evidence="1">
    <location>
        <begin position="76"/>
        <end position="137"/>
    </location>
</feature>
<dbReference type="SUPFAM" id="SSF47095">
    <property type="entry name" value="HMG-box"/>
    <property type="match status" value="1"/>
</dbReference>
<feature type="region of interest" description="Disordered" evidence="2">
    <location>
        <begin position="659"/>
        <end position="703"/>
    </location>
</feature>
<accession>A0A9W7GBT9</accession>
<dbReference type="PROSITE" id="PS50030">
    <property type="entry name" value="UBA"/>
    <property type="match status" value="1"/>
</dbReference>
<dbReference type="InterPro" id="IPR001394">
    <property type="entry name" value="Peptidase_C19_UCH"/>
</dbReference>
<feature type="region of interest" description="Disordered" evidence="2">
    <location>
        <begin position="145"/>
        <end position="313"/>
    </location>
</feature>
<feature type="region of interest" description="Disordered" evidence="2">
    <location>
        <begin position="415"/>
        <end position="441"/>
    </location>
</feature>
<feature type="domain" description="HMG box" evidence="4">
    <location>
        <begin position="76"/>
        <end position="137"/>
    </location>
</feature>
<evidence type="ECO:0000313" key="6">
    <source>
        <dbReference type="EMBL" id="GMI40542.1"/>
    </source>
</evidence>
<dbReference type="PROSITE" id="PS00973">
    <property type="entry name" value="USP_2"/>
    <property type="match status" value="1"/>
</dbReference>
<dbReference type="InterPro" id="IPR009071">
    <property type="entry name" value="HMG_box_dom"/>
</dbReference>
<dbReference type="AlphaFoldDB" id="A0A9W7GBT9"/>
<comment type="caution">
    <text evidence="6">The sequence shown here is derived from an EMBL/GenBank/DDBJ whole genome shotgun (WGS) entry which is preliminary data.</text>
</comment>
<evidence type="ECO:0000259" key="3">
    <source>
        <dbReference type="PROSITE" id="PS50030"/>
    </source>
</evidence>
<dbReference type="Gene3D" id="1.10.8.10">
    <property type="entry name" value="DNA helicase RuvA subunit, C-terminal domain"/>
    <property type="match status" value="1"/>
</dbReference>
<proteinExistence type="predicted"/>
<dbReference type="PROSITE" id="PS50235">
    <property type="entry name" value="USP_3"/>
    <property type="match status" value="1"/>
</dbReference>
<feature type="compositionally biased region" description="Basic and acidic residues" evidence="2">
    <location>
        <begin position="198"/>
        <end position="210"/>
    </location>
</feature>
<feature type="compositionally biased region" description="Basic residues" evidence="2">
    <location>
        <begin position="298"/>
        <end position="307"/>
    </location>
</feature>
<evidence type="ECO:0008006" key="8">
    <source>
        <dbReference type="Google" id="ProtNLM"/>
    </source>
</evidence>
<dbReference type="InterPro" id="IPR009060">
    <property type="entry name" value="UBA-like_sf"/>
</dbReference>
<dbReference type="OrthoDB" id="27652at2759"/>
<dbReference type="SUPFAM" id="SSF46934">
    <property type="entry name" value="UBA-like"/>
    <property type="match status" value="1"/>
</dbReference>
<dbReference type="SMART" id="SM00165">
    <property type="entry name" value="UBA"/>
    <property type="match status" value="1"/>
</dbReference>
<evidence type="ECO:0000259" key="5">
    <source>
        <dbReference type="PROSITE" id="PS50235"/>
    </source>
</evidence>
<dbReference type="InterPro" id="IPR018200">
    <property type="entry name" value="USP_CS"/>
</dbReference>
<gene>
    <name evidence="6" type="ORF">TrCOL_g9715</name>
</gene>
<evidence type="ECO:0000259" key="4">
    <source>
        <dbReference type="PROSITE" id="PS50118"/>
    </source>
</evidence>
<reference evidence="7" key="1">
    <citation type="journal article" date="2023" name="Commun. Biol.">
        <title>Genome analysis of Parmales, the sister group of diatoms, reveals the evolutionary specialization of diatoms from phago-mixotrophs to photoautotrophs.</title>
        <authorList>
            <person name="Ban H."/>
            <person name="Sato S."/>
            <person name="Yoshikawa S."/>
            <person name="Yamada K."/>
            <person name="Nakamura Y."/>
            <person name="Ichinomiya M."/>
            <person name="Sato N."/>
            <person name="Blanc-Mathieu R."/>
            <person name="Endo H."/>
            <person name="Kuwata A."/>
            <person name="Ogata H."/>
        </authorList>
    </citation>
    <scope>NUCLEOTIDE SEQUENCE [LARGE SCALE GENOMIC DNA]</scope>
</reference>
<dbReference type="InterPro" id="IPR036910">
    <property type="entry name" value="HMG_box_dom_sf"/>
</dbReference>
<dbReference type="InterPro" id="IPR028889">
    <property type="entry name" value="USP"/>
</dbReference>
<feature type="compositionally biased region" description="Low complexity" evidence="2">
    <location>
        <begin position="274"/>
        <end position="292"/>
    </location>
</feature>
<dbReference type="InterPro" id="IPR038765">
    <property type="entry name" value="Papain-like_cys_pep_sf"/>
</dbReference>
<dbReference type="InterPro" id="IPR050164">
    <property type="entry name" value="Peptidase_C19"/>
</dbReference>
<keyword evidence="1" id="KW-0539">Nucleus</keyword>
<evidence type="ECO:0000256" key="2">
    <source>
        <dbReference type="SAM" id="MobiDB-lite"/>
    </source>
</evidence>
<protein>
    <recommendedName>
        <fullName evidence="8">Ubiquitin carboxyl-terminal hydrolase</fullName>
    </recommendedName>
</protein>
<dbReference type="CDD" id="cd02257">
    <property type="entry name" value="Peptidase_C19"/>
    <property type="match status" value="1"/>
</dbReference>
<dbReference type="InterPro" id="IPR015940">
    <property type="entry name" value="UBA"/>
</dbReference>
<dbReference type="SUPFAM" id="SSF54001">
    <property type="entry name" value="Cysteine proteinases"/>
    <property type="match status" value="1"/>
</dbReference>
<feature type="domain" description="USP" evidence="5">
    <location>
        <begin position="315"/>
        <end position="655"/>
    </location>
</feature>
<evidence type="ECO:0000256" key="1">
    <source>
        <dbReference type="PROSITE-ProRule" id="PRU00267"/>
    </source>
</evidence>
<dbReference type="CDD" id="cd00084">
    <property type="entry name" value="HMG-box_SF"/>
    <property type="match status" value="1"/>
</dbReference>
<evidence type="ECO:0000313" key="7">
    <source>
        <dbReference type="Proteomes" id="UP001165065"/>
    </source>
</evidence>
<dbReference type="Pfam" id="PF00443">
    <property type="entry name" value="UCH"/>
    <property type="match status" value="1"/>
</dbReference>
<sequence length="734" mass="80982">MKLSPELLKQLRIPLNMGENEWGPKHCCVLKILGLSREILGLSTERKAKQKEKAYMKVYGVKEVFIYDSEGSLTPKKRPASAYNCYTAAIHKQNKTTGDFISKPKRWKELDESTQNKYIRIGKEEKERYDAAIHSNIAALPQKLKKISNTPQCPKRISPTPSTCDSSSPSSRGRLKKLSQRGVDFRDNQAKQKRIKQEKKEKREMKEVQKQKQIALEEGARVASLGSESSSFQASPDPPVNNVDAADGTDGADGVDGVARPSIPSLPAGPVGPTGPRSPSAPSTPSVPSTGPDYREMRRSRRNRKKVGNISGDSGGLNNIGDSCYMNAVFQCLFSIPSFVEEVKGKGKELEEGGAGSPLLRAFLQLESMRESIPNEDKVQVLTSLRSTMNFDTDRQEDAHEFLTRFTDRLTYEYTSLPNSNDPAPNASSIPPPADDLASPTNATSAITATTPALQPSASTSTNSPKPHPFVFPTDNCFEASVDEKLCCNSKQCGWIRSRKDPYKNFSISVKSNLDSGLANFFNTEVLEIDCQRCSGKEAIQSRKLSNAPRVLLLNLKRFKQDGTKIQDGVAFQETIDLSKYFDENDENDKSARYKLKAVINHTGTFQKGHYITHGINQSGKWFEYDDCSVLSKTLKDVTNKKRHKTAYIFAYELVEGPDSDVENGGGNEGDKGDGDSGDEGIVDKDGGSENTEGGEAYESKVSSLSEMGFELEQIKLALKNQNNNFELALNELT</sequence>
<dbReference type="Proteomes" id="UP001165065">
    <property type="component" value="Unassembled WGS sequence"/>
</dbReference>
<organism evidence="6 7">
    <name type="scientific">Triparma columacea</name>
    <dbReference type="NCBI Taxonomy" id="722753"/>
    <lineage>
        <taxon>Eukaryota</taxon>
        <taxon>Sar</taxon>
        <taxon>Stramenopiles</taxon>
        <taxon>Ochrophyta</taxon>
        <taxon>Bolidophyceae</taxon>
        <taxon>Parmales</taxon>
        <taxon>Triparmaceae</taxon>
        <taxon>Triparma</taxon>
    </lineage>
</organism>
<feature type="compositionally biased region" description="Low complexity" evidence="2">
    <location>
        <begin position="158"/>
        <end position="171"/>
    </location>
</feature>
<dbReference type="GO" id="GO:0005829">
    <property type="term" value="C:cytosol"/>
    <property type="evidence" value="ECO:0007669"/>
    <property type="project" value="TreeGrafter"/>
</dbReference>
<name>A0A9W7GBT9_9STRA</name>
<dbReference type="GO" id="GO:0005634">
    <property type="term" value="C:nucleus"/>
    <property type="evidence" value="ECO:0007669"/>
    <property type="project" value="UniProtKB-UniRule"/>
</dbReference>
<dbReference type="GO" id="GO:0003677">
    <property type="term" value="F:DNA binding"/>
    <property type="evidence" value="ECO:0007669"/>
    <property type="project" value="UniProtKB-UniRule"/>
</dbReference>
<keyword evidence="1" id="KW-0238">DNA-binding</keyword>
<dbReference type="Gene3D" id="3.90.70.10">
    <property type="entry name" value="Cysteine proteinases"/>
    <property type="match status" value="1"/>
</dbReference>
<keyword evidence="7" id="KW-1185">Reference proteome</keyword>
<dbReference type="GO" id="GO:0016579">
    <property type="term" value="P:protein deubiquitination"/>
    <property type="evidence" value="ECO:0007669"/>
    <property type="project" value="InterPro"/>
</dbReference>
<dbReference type="GO" id="GO:0004843">
    <property type="term" value="F:cysteine-type deubiquitinase activity"/>
    <property type="evidence" value="ECO:0007669"/>
    <property type="project" value="InterPro"/>
</dbReference>
<feature type="domain" description="UBA" evidence="3">
    <location>
        <begin position="696"/>
        <end position="734"/>
    </location>
</feature>
<dbReference type="Pfam" id="PF00627">
    <property type="entry name" value="UBA"/>
    <property type="match status" value="1"/>
</dbReference>
<feature type="compositionally biased region" description="Low complexity" evidence="2">
    <location>
        <begin position="418"/>
        <end position="429"/>
    </location>
</feature>
<dbReference type="Gene3D" id="1.10.30.10">
    <property type="entry name" value="High mobility group box domain"/>
    <property type="match status" value="1"/>
</dbReference>
<dbReference type="CDD" id="cd14270">
    <property type="entry name" value="UBA"/>
    <property type="match status" value="1"/>
</dbReference>
<dbReference type="PROSITE" id="PS50118">
    <property type="entry name" value="HMG_BOX_2"/>
    <property type="match status" value="1"/>
</dbReference>
<dbReference type="EMBL" id="BRYA01000131">
    <property type="protein sequence ID" value="GMI40542.1"/>
    <property type="molecule type" value="Genomic_DNA"/>
</dbReference>
<dbReference type="PANTHER" id="PTHR24006">
    <property type="entry name" value="UBIQUITIN CARBOXYL-TERMINAL HYDROLASE"/>
    <property type="match status" value="1"/>
</dbReference>